<dbReference type="Proteomes" id="UP000593578">
    <property type="component" value="Unassembled WGS sequence"/>
</dbReference>
<name>A0A7J8P9G9_GOSRA</name>
<dbReference type="AlphaFoldDB" id="A0A7J8P9G9"/>
<reference evidence="2 3" key="1">
    <citation type="journal article" date="2019" name="Genome Biol. Evol.">
        <title>Insights into the evolution of the New World diploid cottons (Gossypium, subgenus Houzingenia) based on genome sequencing.</title>
        <authorList>
            <person name="Grover C.E."/>
            <person name="Arick M.A. 2nd"/>
            <person name="Thrash A."/>
            <person name="Conover J.L."/>
            <person name="Sanders W.S."/>
            <person name="Peterson D.G."/>
            <person name="Frelichowski J.E."/>
            <person name="Scheffler J.A."/>
            <person name="Scheffler B.E."/>
            <person name="Wendel J.F."/>
        </authorList>
    </citation>
    <scope>NUCLEOTIDE SEQUENCE [LARGE SCALE GENOMIC DNA]</scope>
    <source>
        <strain evidence="2">8</strain>
        <tissue evidence="2">Leaf</tissue>
    </source>
</reference>
<proteinExistence type="predicted"/>
<gene>
    <name evidence="2" type="ORF">Gorai_016585</name>
</gene>
<dbReference type="EMBL" id="JABEZZ010000005">
    <property type="protein sequence ID" value="MBA0585823.1"/>
    <property type="molecule type" value="Genomic_DNA"/>
</dbReference>
<feature type="domain" description="DUF4283" evidence="1">
    <location>
        <begin position="4"/>
        <end position="57"/>
    </location>
</feature>
<evidence type="ECO:0000313" key="3">
    <source>
        <dbReference type="Proteomes" id="UP000593578"/>
    </source>
</evidence>
<protein>
    <recommendedName>
        <fullName evidence="1">DUF4283 domain-containing protein</fullName>
    </recommendedName>
</protein>
<evidence type="ECO:0000313" key="2">
    <source>
        <dbReference type="EMBL" id="MBA0585823.1"/>
    </source>
</evidence>
<dbReference type="InterPro" id="IPR025558">
    <property type="entry name" value="DUF4283"/>
</dbReference>
<organism evidence="2 3">
    <name type="scientific">Gossypium raimondii</name>
    <name type="common">Peruvian cotton</name>
    <name type="synonym">Gossypium klotzschianum subsp. raimondii</name>
    <dbReference type="NCBI Taxonomy" id="29730"/>
    <lineage>
        <taxon>Eukaryota</taxon>
        <taxon>Viridiplantae</taxon>
        <taxon>Streptophyta</taxon>
        <taxon>Embryophyta</taxon>
        <taxon>Tracheophyta</taxon>
        <taxon>Spermatophyta</taxon>
        <taxon>Magnoliopsida</taxon>
        <taxon>eudicotyledons</taxon>
        <taxon>Gunneridae</taxon>
        <taxon>Pentapetalae</taxon>
        <taxon>rosids</taxon>
        <taxon>malvids</taxon>
        <taxon>Malvales</taxon>
        <taxon>Malvaceae</taxon>
        <taxon>Malvoideae</taxon>
        <taxon>Gossypium</taxon>
    </lineage>
</organism>
<dbReference type="Pfam" id="PF14111">
    <property type="entry name" value="DUF4283"/>
    <property type="match status" value="1"/>
</dbReference>
<sequence length="66" mass="7794">EHSKPKGDLELIDLGCDYFLSKLENSEDYEYVIQRGLWFIGRHFFTTQKWTPNFRASEASFDFVAV</sequence>
<evidence type="ECO:0000259" key="1">
    <source>
        <dbReference type="Pfam" id="PF14111"/>
    </source>
</evidence>
<accession>A0A7J8P9G9</accession>
<feature type="non-terminal residue" evidence="2">
    <location>
        <position position="1"/>
    </location>
</feature>
<comment type="caution">
    <text evidence="2">The sequence shown here is derived from an EMBL/GenBank/DDBJ whole genome shotgun (WGS) entry which is preliminary data.</text>
</comment>